<feature type="chain" id="PRO_5046214207" evidence="1">
    <location>
        <begin position="19"/>
        <end position="424"/>
    </location>
</feature>
<feature type="signal peptide" evidence="1">
    <location>
        <begin position="1"/>
        <end position="18"/>
    </location>
</feature>
<gene>
    <name evidence="3" type="primary">LOC105844225</name>
</gene>
<keyword evidence="1" id="KW-0732">Signal</keyword>
<evidence type="ECO:0000256" key="1">
    <source>
        <dbReference type="SAM" id="SignalP"/>
    </source>
</evidence>
<evidence type="ECO:0000313" key="2">
    <source>
        <dbReference type="Proteomes" id="UP001652625"/>
    </source>
</evidence>
<accession>A0ABM4CNG9</accession>
<dbReference type="Proteomes" id="UP001652625">
    <property type="component" value="Chromosome 10"/>
</dbReference>
<dbReference type="PROSITE" id="PS51257">
    <property type="entry name" value="PROKAR_LIPOPROTEIN"/>
    <property type="match status" value="1"/>
</dbReference>
<name>A0ABM4CNG9_HYDVU</name>
<protein>
    <submittedName>
        <fullName evidence="3">Uncharacterized protein LOC105844225</fullName>
    </submittedName>
</protein>
<dbReference type="RefSeq" id="XP_065663369.1">
    <property type="nucleotide sequence ID" value="XM_065807297.1"/>
</dbReference>
<proteinExistence type="predicted"/>
<organism evidence="2 3">
    <name type="scientific">Hydra vulgaris</name>
    <name type="common">Hydra</name>
    <name type="synonym">Hydra attenuata</name>
    <dbReference type="NCBI Taxonomy" id="6087"/>
    <lineage>
        <taxon>Eukaryota</taxon>
        <taxon>Metazoa</taxon>
        <taxon>Cnidaria</taxon>
        <taxon>Hydrozoa</taxon>
        <taxon>Hydroidolina</taxon>
        <taxon>Anthoathecata</taxon>
        <taxon>Aplanulata</taxon>
        <taxon>Hydridae</taxon>
        <taxon>Hydra</taxon>
    </lineage>
</organism>
<dbReference type="GeneID" id="105844225"/>
<reference evidence="3" key="1">
    <citation type="submission" date="2025-08" db="UniProtKB">
        <authorList>
            <consortium name="RefSeq"/>
        </authorList>
    </citation>
    <scope>IDENTIFICATION</scope>
</reference>
<dbReference type="Gene3D" id="3.40.630.40">
    <property type="entry name" value="Zn-dependent exopeptidases"/>
    <property type="match status" value="1"/>
</dbReference>
<evidence type="ECO:0000313" key="3">
    <source>
        <dbReference type="RefSeq" id="XP_065663369.1"/>
    </source>
</evidence>
<sequence length="424" mass="49246">MKMIAFLILTFLTFSCNCSSLERNLTKQDLFKKLDDDRTIAQELINYVYMKYPYYLKDFMDFDVNKIKGISEAKALQTTALEVKRKKSNYTSYELLLTEINNDKPKNVESEHKTSLFLCSRAIRYGNNNPRYIEYREGEPESSIIILSSHDGHLRPKYMPDRDAGCWIDNKCVYNHNCEKKKKYTKNFEKCGMKDFNDNFSTDIIDALEKHIASVTGYRPHVVVNHLHRSKLDVNREIDAAAFGVPDAEQAWKDFHNFVRRAKKSLNGRRGIIFDLHGNDVSDGFIMLGYGLQRSEMEDENLSANTSSIQSLAENVKVPFEQLVRGELSLGFYLSEKGYLVIPSPKIRRPRGRHYYRGSYSILEHGSNKNINGGNIDAIQIEVHSKYRNDYDFEKFAEDLAFAIKTFYDNNYKLHMEEIVKDSH</sequence>
<keyword evidence="2" id="KW-1185">Reference proteome</keyword>